<evidence type="ECO:0000256" key="8">
    <source>
        <dbReference type="ARBA" id="ARBA00022630"/>
    </source>
</evidence>
<evidence type="ECO:0000256" key="6">
    <source>
        <dbReference type="ARBA" id="ARBA00022475"/>
    </source>
</evidence>
<evidence type="ECO:0000256" key="18">
    <source>
        <dbReference type="ARBA" id="ARBA00023180"/>
    </source>
</evidence>
<dbReference type="PANTHER" id="PTHR32361">
    <property type="entry name" value="FERRIC/CUPRIC REDUCTASE TRANSMEMBRANE COMPONENT"/>
    <property type="match status" value="1"/>
</dbReference>
<dbReference type="GO" id="GO:0006879">
    <property type="term" value="P:intracellular iron ion homeostasis"/>
    <property type="evidence" value="ECO:0007669"/>
    <property type="project" value="TreeGrafter"/>
</dbReference>
<keyword evidence="5" id="KW-0813">Transport</keyword>
<evidence type="ECO:0000256" key="17">
    <source>
        <dbReference type="ARBA" id="ARBA00023136"/>
    </source>
</evidence>
<dbReference type="FunCoup" id="Q6CUH0">
    <property type="interactions" value="347"/>
</dbReference>
<evidence type="ECO:0000256" key="2">
    <source>
        <dbReference type="ARBA" id="ARBA00004651"/>
    </source>
</evidence>
<protein>
    <recommendedName>
        <fullName evidence="4">ferric-chelate reductase (NADPH)</fullName>
        <ecNumber evidence="4">1.16.1.9</ecNumber>
    </recommendedName>
</protein>
<keyword evidence="11" id="KW-0521">NADP</keyword>
<evidence type="ECO:0000256" key="11">
    <source>
        <dbReference type="ARBA" id="ARBA00022857"/>
    </source>
</evidence>
<keyword evidence="9 20" id="KW-0812">Transmembrane</keyword>
<dbReference type="InterPro" id="IPR013130">
    <property type="entry name" value="Fe3_Rdtase_TM_dom"/>
</dbReference>
<name>Q6CUH0_KLULA</name>
<dbReference type="HOGENOM" id="CLU_010365_4_0_1"/>
<comment type="catalytic activity">
    <reaction evidence="19">
        <text>2 a Fe(II)-siderophore + NADP(+) + H(+) = 2 a Fe(III)-siderophore + NADPH</text>
        <dbReference type="Rhea" id="RHEA:28795"/>
        <dbReference type="Rhea" id="RHEA-COMP:11342"/>
        <dbReference type="Rhea" id="RHEA-COMP:11344"/>
        <dbReference type="ChEBI" id="CHEBI:15378"/>
        <dbReference type="ChEBI" id="CHEBI:29033"/>
        <dbReference type="ChEBI" id="CHEBI:29034"/>
        <dbReference type="ChEBI" id="CHEBI:57783"/>
        <dbReference type="ChEBI" id="CHEBI:58349"/>
        <dbReference type="EC" id="1.16.1.9"/>
    </reaction>
</comment>
<feature type="chain" id="PRO_5004271680" description="ferric-chelate reductase (NADPH)" evidence="21">
    <location>
        <begin position="22"/>
        <end position="724"/>
    </location>
</feature>
<keyword evidence="7" id="KW-0479">Metal-binding</keyword>
<evidence type="ECO:0000256" key="3">
    <source>
        <dbReference type="ARBA" id="ARBA00006278"/>
    </source>
</evidence>
<evidence type="ECO:0000256" key="15">
    <source>
        <dbReference type="ARBA" id="ARBA00023004"/>
    </source>
</evidence>
<dbReference type="InterPro" id="IPR017927">
    <property type="entry name" value="FAD-bd_FR_type"/>
</dbReference>
<dbReference type="GO" id="GO:0005886">
    <property type="term" value="C:plasma membrane"/>
    <property type="evidence" value="ECO:0007669"/>
    <property type="project" value="UniProtKB-SubCell"/>
</dbReference>
<evidence type="ECO:0000256" key="19">
    <source>
        <dbReference type="ARBA" id="ARBA00048483"/>
    </source>
</evidence>
<comment type="subcellular location">
    <subcellularLocation>
        <location evidence="2">Cell membrane</location>
        <topology evidence="2">Multi-pass membrane protein</topology>
    </subcellularLocation>
</comment>
<evidence type="ECO:0000256" key="1">
    <source>
        <dbReference type="ARBA" id="ARBA00001974"/>
    </source>
</evidence>
<evidence type="ECO:0000256" key="9">
    <source>
        <dbReference type="ARBA" id="ARBA00022692"/>
    </source>
</evidence>
<dbReference type="InterPro" id="IPR051410">
    <property type="entry name" value="Ferric/Cupric_Reductase"/>
</dbReference>
<evidence type="ECO:0000256" key="10">
    <source>
        <dbReference type="ARBA" id="ARBA00022827"/>
    </source>
</evidence>
<feature type="transmembrane region" description="Helical" evidence="20">
    <location>
        <begin position="304"/>
        <end position="322"/>
    </location>
</feature>
<gene>
    <name evidence="23" type="ORF">KLLA0_C04906g</name>
</gene>
<dbReference type="PANTHER" id="PTHR32361:SF9">
    <property type="entry name" value="FERRIC REDUCTASE TRANSMEMBRANE COMPONENT 3-RELATED"/>
    <property type="match status" value="1"/>
</dbReference>
<evidence type="ECO:0000256" key="13">
    <source>
        <dbReference type="ARBA" id="ARBA00022989"/>
    </source>
</evidence>
<dbReference type="InterPro" id="IPR013112">
    <property type="entry name" value="FAD-bd_8"/>
</dbReference>
<dbReference type="EC" id="1.16.1.9" evidence="4"/>
<sequence>MQINLLVFLVWCLSLADTASAVPFNLFKPTRWHTNWVHLSSSACLKDVKDHQWAFELETLASTHGSFLLQRRSLRAACLYEPAMETWVSCARDMLRKKGKYPKSEDDIKLLDVIAERVNSACEQNWGGKNPISPLTGGDILVKIENATSHIQPFPKSEKTTLYAPINGLESKLNYLLMAYYGPVHNLDFSTIGGFILCGYWILVLCIAAIYKLLLRYPRSRDWMKSKFFTIVDGRIVIPALLHNHSTPIGWPFYFGMIPTRLETLAILGYTILHTVLLSVRYFYDVYYLVGDPRVQKVLFITDRAGIYAFAQLPVLFLFGGRNQILEMMTGVKFRSFVTYHKWIGRFMFWDSMIHSIGYTYHAFMEDYWKYAKNSATFQSGRFAMWYIGGIILFSFFFFRNHYYEFFLLSHILLVSLVLVFLWKHCAQIGWNEFLAVTIVFWVLDRLFRLFKIFRFGSQRATLQLFHDKYIRLSIPITANNWHAKPGQYCYIHFITPTLFWQAHPFSVMDSLVHGNNLVIVLAVKEGITRRLSEYIPYNGKVEMRVAVEGPYGEPLEGGLWNNALLIAGGTGVPSSLAFIVKTLEHDVDLRQTSIKLIWSLRDLSILDCYIQELRVLKANDVDLQIHYTGEQELRSIKSMHENSEEDYEGLQLLSSDIPYYGQIIRRRPDIPELFEEFLEITDELLVVTCGSGPFVDKVREISARKTLEHPHKLINYIEDLQVW</sequence>
<evidence type="ECO:0000256" key="16">
    <source>
        <dbReference type="ARBA" id="ARBA00023065"/>
    </source>
</evidence>
<dbReference type="GO" id="GO:0052851">
    <property type="term" value="F:ferric-chelate reductase (NADPH) activity"/>
    <property type="evidence" value="ECO:0007669"/>
    <property type="project" value="UniProtKB-EC"/>
</dbReference>
<feature type="signal peptide" evidence="21">
    <location>
        <begin position="1"/>
        <end position="21"/>
    </location>
</feature>
<dbReference type="PaxDb" id="284590-Q6CUH0"/>
<organism evidence="23 24">
    <name type="scientific">Kluyveromyces lactis (strain ATCC 8585 / CBS 2359 / DSM 70799 / NBRC 1267 / NRRL Y-1140 / WM37)</name>
    <name type="common">Yeast</name>
    <name type="synonym">Candida sphaerica</name>
    <dbReference type="NCBI Taxonomy" id="284590"/>
    <lineage>
        <taxon>Eukaryota</taxon>
        <taxon>Fungi</taxon>
        <taxon>Dikarya</taxon>
        <taxon>Ascomycota</taxon>
        <taxon>Saccharomycotina</taxon>
        <taxon>Saccharomycetes</taxon>
        <taxon>Saccharomycetales</taxon>
        <taxon>Saccharomycetaceae</taxon>
        <taxon>Kluyveromyces</taxon>
    </lineage>
</organism>
<evidence type="ECO:0000256" key="21">
    <source>
        <dbReference type="SAM" id="SignalP"/>
    </source>
</evidence>
<dbReference type="InterPro" id="IPR039261">
    <property type="entry name" value="FNR_nucleotide-bd"/>
</dbReference>
<keyword evidence="14" id="KW-0560">Oxidoreductase</keyword>
<dbReference type="GO" id="GO:0006826">
    <property type="term" value="P:iron ion transport"/>
    <property type="evidence" value="ECO:0007669"/>
    <property type="project" value="UniProtKB-ARBA"/>
</dbReference>
<evidence type="ECO:0000256" key="4">
    <source>
        <dbReference type="ARBA" id="ARBA00012668"/>
    </source>
</evidence>
<dbReference type="SUPFAM" id="SSF52343">
    <property type="entry name" value="Ferredoxin reductase-like, C-terminal NADP-linked domain"/>
    <property type="match status" value="1"/>
</dbReference>
<dbReference type="SFLD" id="SFLDG01168">
    <property type="entry name" value="Ferric_reductase_subgroup_(FRE"/>
    <property type="match status" value="1"/>
</dbReference>
<keyword evidence="16" id="KW-0406">Ion transport</keyword>
<dbReference type="AlphaFoldDB" id="Q6CUH0"/>
<evidence type="ECO:0000256" key="7">
    <source>
        <dbReference type="ARBA" id="ARBA00022617"/>
    </source>
</evidence>
<dbReference type="KEGG" id="kla:KLLA0_C04906g"/>
<keyword evidence="6" id="KW-1003">Cell membrane</keyword>
<evidence type="ECO:0000256" key="20">
    <source>
        <dbReference type="SAM" id="Phobius"/>
    </source>
</evidence>
<dbReference type="CDD" id="cd06186">
    <property type="entry name" value="NOX_Duox_like_FAD_NADP"/>
    <property type="match status" value="1"/>
</dbReference>
<dbReference type="SUPFAM" id="SSF63380">
    <property type="entry name" value="Riboflavin synthase domain-like"/>
    <property type="match status" value="1"/>
</dbReference>
<dbReference type="Pfam" id="PF01794">
    <property type="entry name" value="Ferric_reduct"/>
    <property type="match status" value="1"/>
</dbReference>
<proteinExistence type="inferred from homology"/>
<evidence type="ECO:0000259" key="22">
    <source>
        <dbReference type="PROSITE" id="PS51384"/>
    </source>
</evidence>
<evidence type="ECO:0000256" key="5">
    <source>
        <dbReference type="ARBA" id="ARBA00022448"/>
    </source>
</evidence>
<dbReference type="OMA" id="YMYLYMP"/>
<reference evidence="23 24" key="1">
    <citation type="journal article" date="2004" name="Nature">
        <title>Genome evolution in yeasts.</title>
        <authorList>
            <consortium name="Genolevures"/>
            <person name="Dujon B."/>
            <person name="Sherman D."/>
            <person name="Fischer G."/>
            <person name="Durrens P."/>
            <person name="Casaregola S."/>
            <person name="Lafontaine I."/>
            <person name="de Montigny J."/>
            <person name="Marck C."/>
            <person name="Neuveglise C."/>
            <person name="Talla E."/>
            <person name="Goffard N."/>
            <person name="Frangeul L."/>
            <person name="Aigle M."/>
            <person name="Anthouard V."/>
            <person name="Babour A."/>
            <person name="Barbe V."/>
            <person name="Barnay S."/>
            <person name="Blanchin S."/>
            <person name="Beckerich J.M."/>
            <person name="Beyne E."/>
            <person name="Bleykasten C."/>
            <person name="Boisrame A."/>
            <person name="Boyer J."/>
            <person name="Cattolico L."/>
            <person name="Confanioleri F."/>
            <person name="de Daruvar A."/>
            <person name="Despons L."/>
            <person name="Fabre E."/>
            <person name="Fairhead C."/>
            <person name="Ferry-Dumazet H."/>
            <person name="Groppi A."/>
            <person name="Hantraye F."/>
            <person name="Hennequin C."/>
            <person name="Jauniaux N."/>
            <person name="Joyet P."/>
            <person name="Kachouri R."/>
            <person name="Kerrest A."/>
            <person name="Koszul R."/>
            <person name="Lemaire M."/>
            <person name="Lesur I."/>
            <person name="Ma L."/>
            <person name="Muller H."/>
            <person name="Nicaud J.M."/>
            <person name="Nikolski M."/>
            <person name="Oztas S."/>
            <person name="Ozier-Kalogeropoulos O."/>
            <person name="Pellenz S."/>
            <person name="Potier S."/>
            <person name="Richard G.F."/>
            <person name="Straub M.L."/>
            <person name="Suleau A."/>
            <person name="Swennene D."/>
            <person name="Tekaia F."/>
            <person name="Wesolowski-Louvel M."/>
            <person name="Westhof E."/>
            <person name="Wirth B."/>
            <person name="Zeniou-Meyer M."/>
            <person name="Zivanovic I."/>
            <person name="Bolotin-Fukuhara M."/>
            <person name="Thierry A."/>
            <person name="Bouchier C."/>
            <person name="Caudron B."/>
            <person name="Scarpelli C."/>
            <person name="Gaillardin C."/>
            <person name="Weissenbach J."/>
            <person name="Wincker P."/>
            <person name="Souciet J.L."/>
        </authorList>
    </citation>
    <scope>NUCLEOTIDE SEQUENCE [LARGE SCALE GENOMIC DNA]</scope>
    <source>
        <strain evidence="24">ATCC 8585 / CBS 2359 / DSM 70799 / NBRC 1267 / NRRL Y-1140 / WM37</strain>
    </source>
</reference>
<dbReference type="Gene3D" id="3.40.50.80">
    <property type="entry name" value="Nucleotide-binding domain of ferredoxin-NADP reductase (FNR) module"/>
    <property type="match status" value="1"/>
</dbReference>
<dbReference type="EMBL" id="CR382123">
    <property type="protein sequence ID" value="CAH01270.1"/>
    <property type="molecule type" value="Genomic_DNA"/>
</dbReference>
<dbReference type="InterPro" id="IPR017938">
    <property type="entry name" value="Riboflavin_synthase-like_b-brl"/>
</dbReference>
<keyword evidence="17 20" id="KW-0472">Membrane</keyword>
<keyword evidence="12" id="KW-0249">Electron transport</keyword>
<dbReference type="Proteomes" id="UP000000598">
    <property type="component" value="Chromosome C"/>
</dbReference>
<dbReference type="InParanoid" id="Q6CUH0"/>
<feature type="transmembrane region" description="Helical" evidence="20">
    <location>
        <begin position="383"/>
        <end position="399"/>
    </location>
</feature>
<dbReference type="PROSITE" id="PS51384">
    <property type="entry name" value="FAD_FR"/>
    <property type="match status" value="1"/>
</dbReference>
<evidence type="ECO:0000313" key="24">
    <source>
        <dbReference type="Proteomes" id="UP000000598"/>
    </source>
</evidence>
<keyword evidence="15" id="KW-0408">Iron</keyword>
<dbReference type="InterPro" id="IPR013121">
    <property type="entry name" value="Fe_red_NAD-bd_6"/>
</dbReference>
<feature type="transmembrane region" description="Helical" evidence="20">
    <location>
        <begin position="192"/>
        <end position="215"/>
    </location>
</feature>
<accession>Q6CUH0</accession>
<comment type="similarity">
    <text evidence="3">Belongs to the ferric reductase (FRE) family.</text>
</comment>
<keyword evidence="7" id="KW-0349">Heme</keyword>
<evidence type="ECO:0000313" key="23">
    <source>
        <dbReference type="EMBL" id="CAH01270.1"/>
    </source>
</evidence>
<keyword evidence="10" id="KW-0274">FAD</keyword>
<dbReference type="SFLD" id="SFLDS00052">
    <property type="entry name" value="Ferric_Reductase_Domain"/>
    <property type="match status" value="1"/>
</dbReference>
<keyword evidence="13 20" id="KW-1133">Transmembrane helix</keyword>
<feature type="transmembrane region" description="Helical" evidence="20">
    <location>
        <begin position="406"/>
        <end position="423"/>
    </location>
</feature>
<comment type="cofactor">
    <cofactor evidence="1">
        <name>FAD</name>
        <dbReference type="ChEBI" id="CHEBI:57692"/>
    </cofactor>
</comment>
<keyword evidence="18" id="KW-0325">Glycoprotein</keyword>
<keyword evidence="21" id="KW-0732">Signal</keyword>
<dbReference type="Pfam" id="PF08022">
    <property type="entry name" value="FAD_binding_8"/>
    <property type="match status" value="1"/>
</dbReference>
<evidence type="ECO:0000256" key="14">
    <source>
        <dbReference type="ARBA" id="ARBA00023002"/>
    </source>
</evidence>
<evidence type="ECO:0000256" key="12">
    <source>
        <dbReference type="ARBA" id="ARBA00022982"/>
    </source>
</evidence>
<feature type="transmembrane region" description="Helical" evidence="20">
    <location>
        <begin position="429"/>
        <end position="448"/>
    </location>
</feature>
<feature type="domain" description="FAD-binding FR-type" evidence="22">
    <location>
        <begin position="443"/>
        <end position="558"/>
    </location>
</feature>
<keyword evidence="24" id="KW-1185">Reference proteome</keyword>
<keyword evidence="8" id="KW-0285">Flavoprotein</keyword>
<feature type="transmembrane region" description="Helical" evidence="20">
    <location>
        <begin position="343"/>
        <end position="363"/>
    </location>
</feature>
<dbReference type="Pfam" id="PF08030">
    <property type="entry name" value="NAD_binding_6"/>
    <property type="match status" value="1"/>
</dbReference>
<dbReference type="eggNOG" id="KOG0039">
    <property type="taxonomic scope" value="Eukaryota"/>
</dbReference>
<feature type="transmembrane region" description="Helical" evidence="20">
    <location>
        <begin position="265"/>
        <end position="284"/>
    </location>
</feature>
<dbReference type="GO" id="GO:0015677">
    <property type="term" value="P:copper ion import"/>
    <property type="evidence" value="ECO:0007669"/>
    <property type="project" value="TreeGrafter"/>
</dbReference>